<gene>
    <name evidence="2" type="ORF">AVDCRST_MAG54-4361</name>
</gene>
<evidence type="ECO:0000256" key="1">
    <source>
        <dbReference type="SAM" id="Phobius"/>
    </source>
</evidence>
<dbReference type="Pfam" id="PF11239">
    <property type="entry name" value="DUF3040"/>
    <property type="match status" value="1"/>
</dbReference>
<keyword evidence="1" id="KW-0812">Transmembrane</keyword>
<proteinExistence type="predicted"/>
<evidence type="ECO:0008006" key="3">
    <source>
        <dbReference type="Google" id="ProtNLM"/>
    </source>
</evidence>
<name>A0A6J4JXR1_9PSEU</name>
<accession>A0A6J4JXR1</accession>
<feature type="transmembrane region" description="Helical" evidence="1">
    <location>
        <begin position="69"/>
        <end position="86"/>
    </location>
</feature>
<dbReference type="InterPro" id="IPR021401">
    <property type="entry name" value="DUF3040"/>
</dbReference>
<reference evidence="2" key="1">
    <citation type="submission" date="2020-02" db="EMBL/GenBank/DDBJ databases">
        <authorList>
            <person name="Meier V. D."/>
        </authorList>
    </citation>
    <scope>NUCLEOTIDE SEQUENCE</scope>
    <source>
        <strain evidence="2">AVDCRST_MAG54</strain>
    </source>
</reference>
<dbReference type="AlphaFoldDB" id="A0A6J4JXR1"/>
<keyword evidence="1" id="KW-0472">Membrane</keyword>
<keyword evidence="1" id="KW-1133">Transmembrane helix</keyword>
<evidence type="ECO:0000313" key="2">
    <source>
        <dbReference type="EMBL" id="CAA9290098.1"/>
    </source>
</evidence>
<protein>
    <recommendedName>
        <fullName evidence="3">DUF3040 domain-containing protein</fullName>
    </recommendedName>
</protein>
<organism evidence="2">
    <name type="scientific">uncultured Actinomycetospora sp</name>
    <dbReference type="NCBI Taxonomy" id="1135996"/>
    <lineage>
        <taxon>Bacteria</taxon>
        <taxon>Bacillati</taxon>
        <taxon>Actinomycetota</taxon>
        <taxon>Actinomycetes</taxon>
        <taxon>Pseudonocardiales</taxon>
        <taxon>Pseudonocardiaceae</taxon>
        <taxon>Actinomycetospora</taxon>
        <taxon>environmental samples</taxon>
    </lineage>
</organism>
<dbReference type="EMBL" id="CADCTH010000548">
    <property type="protein sequence ID" value="CAA9290098.1"/>
    <property type="molecule type" value="Genomic_DNA"/>
</dbReference>
<feature type="transmembrane region" description="Helical" evidence="1">
    <location>
        <begin position="44"/>
        <end position="63"/>
    </location>
</feature>
<sequence>MLSDQERATLRDIEDRMLADDPAWAEAFDVTAARVARQRAHEMAFHLVAVVVWTVMAALMVAAGAPGPAVFFAALTGLSVWLIRRLRRSARTDTAAV</sequence>